<keyword evidence="5" id="KW-0256">Endoplasmic reticulum</keyword>
<dbReference type="SMART" id="SM00397">
    <property type="entry name" value="t_SNARE"/>
    <property type="match status" value="1"/>
</dbReference>
<evidence type="ECO:0000256" key="15">
    <source>
        <dbReference type="ARBA" id="ARBA00054011"/>
    </source>
</evidence>
<dbReference type="SUPFAM" id="SSF58038">
    <property type="entry name" value="SNARE fusion complex"/>
    <property type="match status" value="1"/>
</dbReference>
<dbReference type="Gene3D" id="1.20.5.110">
    <property type="match status" value="1"/>
</dbReference>
<evidence type="ECO:0000313" key="22">
    <source>
        <dbReference type="Proteomes" id="UP000694388"/>
    </source>
</evidence>
<dbReference type="GO" id="GO:0015031">
    <property type="term" value="P:protein transport"/>
    <property type="evidence" value="ECO:0007669"/>
    <property type="project" value="UniProtKB-KW"/>
</dbReference>
<evidence type="ECO:0000256" key="10">
    <source>
        <dbReference type="ARBA" id="ARBA00023054"/>
    </source>
</evidence>
<name>A0A8C4WXY1_EPTBU</name>
<evidence type="ECO:0000256" key="1">
    <source>
        <dbReference type="ARBA" id="ARBA00004389"/>
    </source>
</evidence>
<keyword evidence="22" id="KW-1185">Reference proteome</keyword>
<keyword evidence="11 19" id="KW-0472">Membrane</keyword>
<keyword evidence="7" id="KW-0653">Protein transport</keyword>
<evidence type="ECO:0000313" key="21">
    <source>
        <dbReference type="Ensembl" id="ENSEBUP00000018438.1"/>
    </source>
</evidence>
<dbReference type="GO" id="GO:0005794">
    <property type="term" value="C:Golgi apparatus"/>
    <property type="evidence" value="ECO:0007669"/>
    <property type="project" value="UniProtKB-SubCell"/>
</dbReference>
<sequence length="110" mass="12467">MRRANTAEGVNYAGGGQRLYEEENEEMAQHLREKVTALKSLSIDIGNEVKMHNNLIGEMEVDFDSSAGLLGSTVGRLKKLAGGSQTWLMLYMMLFACFVFFVLYWVIRLR</sequence>
<comment type="subcellular location">
    <subcellularLocation>
        <location evidence="14">Endomembrane system</location>
        <topology evidence="14">Single-pass type IV membrane protein</topology>
    </subcellularLocation>
    <subcellularLocation>
        <location evidence="1">Endoplasmic reticulum membrane</location>
        <topology evidence="1">Single-pass membrane protein</topology>
    </subcellularLocation>
    <subcellularLocation>
        <location evidence="12">Golgi apparatus</location>
        <location evidence="12">cis-Golgi network membrane</location>
    </subcellularLocation>
</comment>
<keyword evidence="2" id="KW-0813">Transport</keyword>
<evidence type="ECO:0000256" key="5">
    <source>
        <dbReference type="ARBA" id="ARBA00022824"/>
    </source>
</evidence>
<accession>A0A8C4WXY1</accession>
<evidence type="ECO:0000256" key="2">
    <source>
        <dbReference type="ARBA" id="ARBA00022448"/>
    </source>
</evidence>
<evidence type="ECO:0000256" key="6">
    <source>
        <dbReference type="ARBA" id="ARBA00022892"/>
    </source>
</evidence>
<keyword evidence="6" id="KW-0931">ER-Golgi transport</keyword>
<keyword evidence="8 19" id="KW-1133">Transmembrane helix</keyword>
<keyword evidence="9" id="KW-0333">Golgi apparatus</keyword>
<keyword evidence="4 19" id="KW-0812">Transmembrane</keyword>
<dbReference type="CDD" id="cd15853">
    <property type="entry name" value="SNARE_Bet1"/>
    <property type="match status" value="1"/>
</dbReference>
<comment type="subunit">
    <text evidence="16">Interacts with SNARE complex members GOSR2, SEC22B and STX5. Interacts with LMAN1/ERGIC53. Interacts with STX17.</text>
</comment>
<reference evidence="21" key="1">
    <citation type="submission" date="2025-08" db="UniProtKB">
        <authorList>
            <consortium name="Ensembl"/>
        </authorList>
    </citation>
    <scope>IDENTIFICATION</scope>
</reference>
<evidence type="ECO:0000256" key="16">
    <source>
        <dbReference type="ARBA" id="ARBA00063965"/>
    </source>
</evidence>
<evidence type="ECO:0000256" key="17">
    <source>
        <dbReference type="ARBA" id="ARBA00071590"/>
    </source>
</evidence>
<dbReference type="OMA" id="GHRNYMC"/>
<evidence type="ECO:0000256" key="3">
    <source>
        <dbReference type="ARBA" id="ARBA00022553"/>
    </source>
</evidence>
<protein>
    <recommendedName>
        <fullName evidence="17">BET1 homolog</fullName>
    </recommendedName>
    <alternativeName>
        <fullName evidence="18">Golgi vesicular membrane-trafficking protein p18</fullName>
    </alternativeName>
</protein>
<proteinExistence type="inferred from homology"/>
<evidence type="ECO:0000256" key="7">
    <source>
        <dbReference type="ARBA" id="ARBA00022927"/>
    </source>
</evidence>
<evidence type="ECO:0000256" key="14">
    <source>
        <dbReference type="ARBA" id="ARBA00046280"/>
    </source>
</evidence>
<dbReference type="Ensembl" id="ENSEBUT00000019014.1">
    <property type="protein sequence ID" value="ENSEBUP00000018438.1"/>
    <property type="gene ID" value="ENSEBUG00000011511.1"/>
</dbReference>
<dbReference type="GeneTree" id="ENSGT00940000163414"/>
<evidence type="ECO:0000256" key="11">
    <source>
        <dbReference type="ARBA" id="ARBA00023136"/>
    </source>
</evidence>
<dbReference type="PANTHER" id="PTHR12791">
    <property type="entry name" value="GOLGI SNARE BET1-RELATED"/>
    <property type="match status" value="1"/>
</dbReference>
<evidence type="ECO:0000256" key="12">
    <source>
        <dbReference type="ARBA" id="ARBA00024188"/>
    </source>
</evidence>
<dbReference type="Proteomes" id="UP000694388">
    <property type="component" value="Unplaced"/>
</dbReference>
<dbReference type="InterPro" id="IPR039899">
    <property type="entry name" value="BET1_SNARE"/>
</dbReference>
<feature type="transmembrane region" description="Helical" evidence="19">
    <location>
        <begin position="86"/>
        <end position="107"/>
    </location>
</feature>
<evidence type="ECO:0000256" key="13">
    <source>
        <dbReference type="ARBA" id="ARBA00037962"/>
    </source>
</evidence>
<evidence type="ECO:0000256" key="18">
    <source>
        <dbReference type="ARBA" id="ARBA00077825"/>
    </source>
</evidence>
<organism evidence="21 22">
    <name type="scientific">Eptatretus burgeri</name>
    <name type="common">Inshore hagfish</name>
    <dbReference type="NCBI Taxonomy" id="7764"/>
    <lineage>
        <taxon>Eukaryota</taxon>
        <taxon>Metazoa</taxon>
        <taxon>Chordata</taxon>
        <taxon>Craniata</taxon>
        <taxon>Vertebrata</taxon>
        <taxon>Cyclostomata</taxon>
        <taxon>Myxini</taxon>
        <taxon>Myxiniformes</taxon>
        <taxon>Myxinidae</taxon>
        <taxon>Eptatretinae</taxon>
        <taxon>Eptatretus</taxon>
    </lineage>
</organism>
<dbReference type="GO" id="GO:0005789">
    <property type="term" value="C:endoplasmic reticulum membrane"/>
    <property type="evidence" value="ECO:0007669"/>
    <property type="project" value="UniProtKB-SubCell"/>
</dbReference>
<dbReference type="FunFam" id="1.20.5.110:FF:000026">
    <property type="entry name" value="BET1 homolog"/>
    <property type="match status" value="1"/>
</dbReference>
<dbReference type="InterPro" id="IPR000727">
    <property type="entry name" value="T_SNARE_dom"/>
</dbReference>
<dbReference type="AlphaFoldDB" id="A0A8C4WXY1"/>
<evidence type="ECO:0000259" key="20">
    <source>
        <dbReference type="PROSITE" id="PS50192"/>
    </source>
</evidence>
<evidence type="ECO:0000256" key="4">
    <source>
        <dbReference type="ARBA" id="ARBA00022692"/>
    </source>
</evidence>
<feature type="domain" description="T-SNARE coiled-coil homology" evidence="20">
    <location>
        <begin position="18"/>
        <end position="80"/>
    </location>
</feature>
<keyword evidence="10" id="KW-0175">Coiled coil</keyword>
<evidence type="ECO:0000256" key="8">
    <source>
        <dbReference type="ARBA" id="ARBA00022989"/>
    </source>
</evidence>
<dbReference type="GO" id="GO:0016192">
    <property type="term" value="P:vesicle-mediated transport"/>
    <property type="evidence" value="ECO:0007669"/>
    <property type="project" value="UniProtKB-KW"/>
</dbReference>
<comment type="similarity">
    <text evidence="13">Belongs to the BET1 family.</text>
</comment>
<comment type="function">
    <text evidence="15">Required for vesicular transport from the ER to the Golgi complex. Functions as a SNARE involved in the docking process of ER-derived vesicles with the cis-Golgi membrane.</text>
</comment>
<evidence type="ECO:0000256" key="19">
    <source>
        <dbReference type="SAM" id="Phobius"/>
    </source>
</evidence>
<keyword evidence="3" id="KW-0597">Phosphoprotein</keyword>
<reference evidence="21" key="2">
    <citation type="submission" date="2025-09" db="UniProtKB">
        <authorList>
            <consortium name="Ensembl"/>
        </authorList>
    </citation>
    <scope>IDENTIFICATION</scope>
</reference>
<evidence type="ECO:0000256" key="9">
    <source>
        <dbReference type="ARBA" id="ARBA00023034"/>
    </source>
</evidence>
<dbReference type="PROSITE" id="PS50192">
    <property type="entry name" value="T_SNARE"/>
    <property type="match status" value="1"/>
</dbReference>